<dbReference type="GO" id="GO:0007059">
    <property type="term" value="P:chromosome segregation"/>
    <property type="evidence" value="ECO:0007669"/>
    <property type="project" value="UniProtKB-KW"/>
</dbReference>
<keyword evidence="4" id="KW-0233">DNA recombination</keyword>
<evidence type="ECO:0000313" key="9">
    <source>
        <dbReference type="Proteomes" id="UP000782610"/>
    </source>
</evidence>
<dbReference type="GO" id="GO:0006310">
    <property type="term" value="P:DNA recombination"/>
    <property type="evidence" value="ECO:0007669"/>
    <property type="project" value="UniProtKB-KW"/>
</dbReference>
<feature type="domain" description="Tyr recombinase" evidence="6">
    <location>
        <begin position="105"/>
        <end position="286"/>
    </location>
</feature>
<gene>
    <name evidence="8" type="ORF">HY834_20480</name>
</gene>
<dbReference type="InterPro" id="IPR050090">
    <property type="entry name" value="Tyrosine_recombinase_XerCD"/>
</dbReference>
<dbReference type="InterPro" id="IPR004107">
    <property type="entry name" value="Integrase_SAM-like_N"/>
</dbReference>
<accession>A0A933L4M0</accession>
<dbReference type="GO" id="GO:0003677">
    <property type="term" value="F:DNA binding"/>
    <property type="evidence" value="ECO:0007669"/>
    <property type="project" value="UniProtKB-UniRule"/>
</dbReference>
<dbReference type="EMBL" id="JACRAF010000069">
    <property type="protein sequence ID" value="MBI4924119.1"/>
    <property type="molecule type" value="Genomic_DNA"/>
</dbReference>
<dbReference type="Pfam" id="PF02899">
    <property type="entry name" value="Phage_int_SAM_1"/>
    <property type="match status" value="1"/>
</dbReference>
<dbReference type="Gene3D" id="1.10.150.130">
    <property type="match status" value="1"/>
</dbReference>
<protein>
    <submittedName>
        <fullName evidence="8">Tyrosine-type recombinase/integrase</fullName>
    </submittedName>
</protein>
<evidence type="ECO:0000259" key="7">
    <source>
        <dbReference type="PROSITE" id="PS51900"/>
    </source>
</evidence>
<dbReference type="InterPro" id="IPR010998">
    <property type="entry name" value="Integrase_recombinase_N"/>
</dbReference>
<proteinExistence type="predicted"/>
<dbReference type="InterPro" id="IPR002104">
    <property type="entry name" value="Integrase_catalytic"/>
</dbReference>
<dbReference type="InterPro" id="IPR013762">
    <property type="entry name" value="Integrase-like_cat_sf"/>
</dbReference>
<evidence type="ECO:0000256" key="2">
    <source>
        <dbReference type="ARBA" id="ARBA00022908"/>
    </source>
</evidence>
<keyword evidence="1" id="KW-0159">Chromosome partition</keyword>
<evidence type="ECO:0000259" key="6">
    <source>
        <dbReference type="PROSITE" id="PS51898"/>
    </source>
</evidence>
<name>A0A933L4M0_9HYPH</name>
<organism evidence="8 9">
    <name type="scientific">Devosia nanyangense</name>
    <dbReference type="NCBI Taxonomy" id="1228055"/>
    <lineage>
        <taxon>Bacteria</taxon>
        <taxon>Pseudomonadati</taxon>
        <taxon>Pseudomonadota</taxon>
        <taxon>Alphaproteobacteria</taxon>
        <taxon>Hyphomicrobiales</taxon>
        <taxon>Devosiaceae</taxon>
        <taxon>Devosia</taxon>
    </lineage>
</organism>
<dbReference type="PROSITE" id="PS51900">
    <property type="entry name" value="CB"/>
    <property type="match status" value="1"/>
</dbReference>
<dbReference type="AlphaFoldDB" id="A0A933L4M0"/>
<dbReference type="PANTHER" id="PTHR30349:SF81">
    <property type="entry name" value="TYROSINE RECOMBINASE XERC"/>
    <property type="match status" value="1"/>
</dbReference>
<comment type="caution">
    <text evidence="8">The sequence shown here is derived from an EMBL/GenBank/DDBJ whole genome shotgun (WGS) entry which is preliminary data.</text>
</comment>
<keyword evidence="2" id="KW-0229">DNA integration</keyword>
<evidence type="ECO:0000256" key="5">
    <source>
        <dbReference type="PROSITE-ProRule" id="PRU01248"/>
    </source>
</evidence>
<dbReference type="Pfam" id="PF00589">
    <property type="entry name" value="Phage_integrase"/>
    <property type="match status" value="1"/>
</dbReference>
<dbReference type="SUPFAM" id="SSF56349">
    <property type="entry name" value="DNA breaking-rejoining enzymes"/>
    <property type="match status" value="1"/>
</dbReference>
<sequence length="296" mass="32887">MPFLIAAKTYLDFIAHVRRLSAHSVAAYRSDLSCFAARYPGAPAELTMGMLTEHVIWLTRERGLAAASVRRHAASLRSFVRYAVEQKLCEPALAAWRPQLKRPRRLPRPVSRVEMRQLVATSGRAGDLVVTAILLMAGTGLRISELCALRVGDVEPDARSILILGKGARERVVYVANANLRDRLRSLMARKSDGGAPIDSSSPLFYARDHRSLSAAALRRQIRAHAKRTGLVRPVSPHMFRHSAATWLIEEGIDIRTVQRLLGHASIATTEIYTHVADRLLEQSLKRVDVLRRVAG</sequence>
<dbReference type="PROSITE" id="PS51898">
    <property type="entry name" value="TYR_RECOMBINASE"/>
    <property type="match status" value="1"/>
</dbReference>
<evidence type="ECO:0000256" key="3">
    <source>
        <dbReference type="ARBA" id="ARBA00023125"/>
    </source>
</evidence>
<dbReference type="Gene3D" id="1.10.443.10">
    <property type="entry name" value="Intergrase catalytic core"/>
    <property type="match status" value="1"/>
</dbReference>
<dbReference type="PANTHER" id="PTHR30349">
    <property type="entry name" value="PHAGE INTEGRASE-RELATED"/>
    <property type="match status" value="1"/>
</dbReference>
<dbReference type="InterPro" id="IPR011010">
    <property type="entry name" value="DNA_brk_join_enz"/>
</dbReference>
<feature type="domain" description="Core-binding (CB)" evidence="7">
    <location>
        <begin position="1"/>
        <end position="84"/>
    </location>
</feature>
<evidence type="ECO:0000313" key="8">
    <source>
        <dbReference type="EMBL" id="MBI4924119.1"/>
    </source>
</evidence>
<dbReference type="InterPro" id="IPR044068">
    <property type="entry name" value="CB"/>
</dbReference>
<dbReference type="GO" id="GO:0015074">
    <property type="term" value="P:DNA integration"/>
    <property type="evidence" value="ECO:0007669"/>
    <property type="project" value="UniProtKB-KW"/>
</dbReference>
<evidence type="ECO:0000256" key="4">
    <source>
        <dbReference type="ARBA" id="ARBA00023172"/>
    </source>
</evidence>
<evidence type="ECO:0000256" key="1">
    <source>
        <dbReference type="ARBA" id="ARBA00022829"/>
    </source>
</evidence>
<dbReference type="Proteomes" id="UP000782610">
    <property type="component" value="Unassembled WGS sequence"/>
</dbReference>
<keyword evidence="3 5" id="KW-0238">DNA-binding</keyword>
<reference evidence="8" key="1">
    <citation type="submission" date="2020-07" db="EMBL/GenBank/DDBJ databases">
        <title>Huge and variable diversity of episymbiotic CPR bacteria and DPANN archaea in groundwater ecosystems.</title>
        <authorList>
            <person name="He C.Y."/>
            <person name="Keren R."/>
            <person name="Whittaker M."/>
            <person name="Farag I.F."/>
            <person name="Doudna J."/>
            <person name="Cate J.H.D."/>
            <person name="Banfield J.F."/>
        </authorList>
    </citation>
    <scope>NUCLEOTIDE SEQUENCE</scope>
    <source>
        <strain evidence="8">NC_groundwater_1586_Pr3_B-0.1um_66_15</strain>
    </source>
</reference>